<dbReference type="RefSeq" id="WP_408085597.1">
    <property type="nucleotide sequence ID" value="NZ_JBELPZ010000015.1"/>
</dbReference>
<evidence type="ECO:0000313" key="3">
    <source>
        <dbReference type="Proteomes" id="UP001629156"/>
    </source>
</evidence>
<dbReference type="Proteomes" id="UP001629156">
    <property type="component" value="Unassembled WGS sequence"/>
</dbReference>
<organism evidence="2 3">
    <name type="scientific">Flavobacterium rhizosphaerae</name>
    <dbReference type="NCBI Taxonomy" id="3163298"/>
    <lineage>
        <taxon>Bacteria</taxon>
        <taxon>Pseudomonadati</taxon>
        <taxon>Bacteroidota</taxon>
        <taxon>Flavobacteriia</taxon>
        <taxon>Flavobacteriales</taxon>
        <taxon>Flavobacteriaceae</taxon>
        <taxon>Flavobacterium</taxon>
    </lineage>
</organism>
<reference evidence="2 3" key="1">
    <citation type="submission" date="2024-06" db="EMBL/GenBank/DDBJ databases">
        <authorList>
            <person name="Kaempfer P."/>
            <person name="Viver T."/>
        </authorList>
    </citation>
    <scope>NUCLEOTIDE SEQUENCE [LARGE SCALE GENOMIC DNA]</scope>
    <source>
        <strain evidence="2 3">ST-119</strain>
    </source>
</reference>
<dbReference type="CDD" id="cd06558">
    <property type="entry name" value="crotonase-like"/>
    <property type="match status" value="1"/>
</dbReference>
<dbReference type="Pfam" id="PF00378">
    <property type="entry name" value="ECH_1"/>
    <property type="match status" value="1"/>
</dbReference>
<name>A0ABW8Z0Y4_9FLAO</name>
<keyword evidence="3" id="KW-1185">Reference proteome</keyword>
<dbReference type="InterPro" id="IPR051683">
    <property type="entry name" value="Enoyl-CoA_Hydratase/Isomerase"/>
</dbReference>
<comment type="caution">
    <text evidence="2">The sequence shown here is derived from an EMBL/GenBank/DDBJ whole genome shotgun (WGS) entry which is preliminary data.</text>
</comment>
<dbReference type="InterPro" id="IPR001753">
    <property type="entry name" value="Enoyl-CoA_hydra/iso"/>
</dbReference>
<sequence>MITENKNGEITTSIMNNTAWVEFCHPAANSLPSALLKQLSSTFNTLAHNHEVHVIVLKSSGNGTFCAGASFTELQHISNYEEGAVYFSGFANVINAMRACGKIIIGAIQGKAAGGGVGLIAACDYAIATVKASIRLPEINIGIGPFVIAPAIIKKCGTSALAEMSLDTEWKSSDWALQKGFYNKILPTVELLTEEVNKMAAHLSAQNPEALYALKKIFWEGTDDWDQLLSERAKITGRLAMSEFTKNALDKFK</sequence>
<dbReference type="PANTHER" id="PTHR42964">
    <property type="entry name" value="ENOYL-COA HYDRATASE"/>
    <property type="match status" value="1"/>
</dbReference>
<dbReference type="PANTHER" id="PTHR42964:SF1">
    <property type="entry name" value="POLYKETIDE BIOSYNTHESIS ENOYL-COA HYDRATASE PKSH-RELATED"/>
    <property type="match status" value="1"/>
</dbReference>
<protein>
    <submittedName>
        <fullName evidence="2">Enoyl-CoA hydratase/isomerase family protein</fullName>
    </submittedName>
</protein>
<gene>
    <name evidence="2" type="ORF">ABS766_12885</name>
</gene>
<dbReference type="EMBL" id="JBELPZ010000015">
    <property type="protein sequence ID" value="MFL9845317.1"/>
    <property type="molecule type" value="Genomic_DNA"/>
</dbReference>
<accession>A0ABW8Z0Y4</accession>
<proteinExistence type="inferred from homology"/>
<evidence type="ECO:0000256" key="1">
    <source>
        <dbReference type="ARBA" id="ARBA00005254"/>
    </source>
</evidence>
<dbReference type="SUPFAM" id="SSF52096">
    <property type="entry name" value="ClpP/crotonase"/>
    <property type="match status" value="1"/>
</dbReference>
<dbReference type="Gene3D" id="3.90.226.10">
    <property type="entry name" value="2-enoyl-CoA Hydratase, Chain A, domain 1"/>
    <property type="match status" value="1"/>
</dbReference>
<dbReference type="InterPro" id="IPR029045">
    <property type="entry name" value="ClpP/crotonase-like_dom_sf"/>
</dbReference>
<evidence type="ECO:0000313" key="2">
    <source>
        <dbReference type="EMBL" id="MFL9845317.1"/>
    </source>
</evidence>
<comment type="similarity">
    <text evidence="1">Belongs to the enoyl-CoA hydratase/isomerase family.</text>
</comment>